<accession>A0A7U8C5S1</accession>
<feature type="signal peptide" evidence="1">
    <location>
        <begin position="1"/>
        <end position="17"/>
    </location>
</feature>
<dbReference type="AlphaFoldDB" id="A0A7U8C5S1"/>
<evidence type="ECO:0008006" key="4">
    <source>
        <dbReference type="Google" id="ProtNLM"/>
    </source>
</evidence>
<evidence type="ECO:0000256" key="1">
    <source>
        <dbReference type="SAM" id="SignalP"/>
    </source>
</evidence>
<evidence type="ECO:0000313" key="2">
    <source>
        <dbReference type="EMBL" id="EAR61216.1"/>
    </source>
</evidence>
<gene>
    <name evidence="2" type="ORF">MED92_05159</name>
</gene>
<dbReference type="OrthoDB" id="6120092at2"/>
<reference evidence="2 3" key="1">
    <citation type="submission" date="2006-02" db="EMBL/GenBank/DDBJ databases">
        <authorList>
            <person name="Pinhassi J."/>
            <person name="Pedros-Alio C."/>
            <person name="Ferriera S."/>
            <person name="Johnson J."/>
            <person name="Kravitz S."/>
            <person name="Halpern A."/>
            <person name="Remington K."/>
            <person name="Beeson K."/>
            <person name="Tran B."/>
            <person name="Rogers Y.-H."/>
            <person name="Friedman R."/>
            <person name="Venter J.C."/>
        </authorList>
    </citation>
    <scope>NUCLEOTIDE SEQUENCE [LARGE SCALE GENOMIC DNA]</scope>
    <source>
        <strain evidence="2 3">MED92</strain>
    </source>
</reference>
<keyword evidence="3" id="KW-1185">Reference proteome</keyword>
<dbReference type="RefSeq" id="WP_007021498.1">
    <property type="nucleotide sequence ID" value="NZ_CH724126.1"/>
</dbReference>
<comment type="caution">
    <text evidence="2">The sequence shown here is derived from an EMBL/GenBank/DDBJ whole genome shotgun (WGS) entry which is preliminary data.</text>
</comment>
<organism evidence="2 3">
    <name type="scientific">Neptuniibacter caesariensis</name>
    <dbReference type="NCBI Taxonomy" id="207954"/>
    <lineage>
        <taxon>Bacteria</taxon>
        <taxon>Pseudomonadati</taxon>
        <taxon>Pseudomonadota</taxon>
        <taxon>Gammaproteobacteria</taxon>
        <taxon>Oceanospirillales</taxon>
        <taxon>Oceanospirillaceae</taxon>
        <taxon>Neptuniibacter</taxon>
    </lineage>
</organism>
<name>A0A7U8C5S1_NEPCE</name>
<sequence>MHKLSLAFLLICCGVQADTEQLPADPTQPIAAFSESRVAVSEKAAFQLSWMITGKKNNMAVINGQRVQQGDFVDGAEVVSITKKGVTLNVGNEQKLISLSERKGFSKTKSGK</sequence>
<feature type="chain" id="PRO_5031103666" description="MSHA biogenesis protein MshK" evidence="1">
    <location>
        <begin position="18"/>
        <end position="112"/>
    </location>
</feature>
<dbReference type="Proteomes" id="UP000002171">
    <property type="component" value="Unassembled WGS sequence"/>
</dbReference>
<keyword evidence="1" id="KW-0732">Signal</keyword>
<evidence type="ECO:0000313" key="3">
    <source>
        <dbReference type="Proteomes" id="UP000002171"/>
    </source>
</evidence>
<protein>
    <recommendedName>
        <fullName evidence="4">MSHA biogenesis protein MshK</fullName>
    </recommendedName>
</protein>
<proteinExistence type="predicted"/>
<dbReference type="EMBL" id="AAOW01000010">
    <property type="protein sequence ID" value="EAR61216.1"/>
    <property type="molecule type" value="Genomic_DNA"/>
</dbReference>